<protein>
    <submittedName>
        <fullName evidence="3">Type VII secretion-associated protein</fullName>
    </submittedName>
</protein>
<feature type="compositionally biased region" description="Basic and acidic residues" evidence="1">
    <location>
        <begin position="287"/>
        <end position="308"/>
    </location>
</feature>
<accession>A0ABQ6VEY9</accession>
<feature type="compositionally biased region" description="Low complexity" evidence="1">
    <location>
        <begin position="253"/>
        <end position="284"/>
    </location>
</feature>
<dbReference type="RefSeq" id="WP_151843735.1">
    <property type="nucleotide sequence ID" value="NZ_WBZJ01000001.1"/>
</dbReference>
<evidence type="ECO:0000313" key="4">
    <source>
        <dbReference type="Proteomes" id="UP000436181"/>
    </source>
</evidence>
<comment type="caution">
    <text evidence="3">The sequence shown here is derived from an EMBL/GenBank/DDBJ whole genome shotgun (WGS) entry which is preliminary data.</text>
</comment>
<evidence type="ECO:0000256" key="1">
    <source>
        <dbReference type="SAM" id="MobiDB-lite"/>
    </source>
</evidence>
<keyword evidence="2" id="KW-0472">Membrane</keyword>
<dbReference type="EMBL" id="WBZJ01000001">
    <property type="protein sequence ID" value="KAB3522883.1"/>
    <property type="molecule type" value="Genomic_DNA"/>
</dbReference>
<feature type="region of interest" description="Disordered" evidence="1">
    <location>
        <begin position="191"/>
        <end position="210"/>
    </location>
</feature>
<feature type="region of interest" description="Disordered" evidence="1">
    <location>
        <begin position="253"/>
        <end position="318"/>
    </location>
</feature>
<organism evidence="3 4">
    <name type="scientific">Corynebacterium zhongnanshanii</name>
    <dbReference type="NCBI Taxonomy" id="2768834"/>
    <lineage>
        <taxon>Bacteria</taxon>
        <taxon>Bacillati</taxon>
        <taxon>Actinomycetota</taxon>
        <taxon>Actinomycetes</taxon>
        <taxon>Mycobacteriales</taxon>
        <taxon>Corynebacteriaceae</taxon>
        <taxon>Corynebacterium</taxon>
    </lineage>
</organism>
<feature type="transmembrane region" description="Helical" evidence="2">
    <location>
        <begin position="222"/>
        <end position="242"/>
    </location>
</feature>
<name>A0ABQ6VEY9_9CORY</name>
<dbReference type="InterPro" id="IPR023840">
    <property type="entry name" value="T7SS_Rv3446c"/>
</dbReference>
<keyword evidence="4" id="KW-1185">Reference proteome</keyword>
<dbReference type="Proteomes" id="UP000436181">
    <property type="component" value="Unassembled WGS sequence"/>
</dbReference>
<gene>
    <name evidence="3" type="ORF">F8377_01550</name>
</gene>
<evidence type="ECO:0000313" key="3">
    <source>
        <dbReference type="EMBL" id="KAB3522883.1"/>
    </source>
</evidence>
<dbReference type="NCBIfam" id="TIGR03931">
    <property type="entry name" value="T7SS_Rv3446c"/>
    <property type="match status" value="1"/>
</dbReference>
<sequence length="458" mass="49309">MRPSIKQRMQIKVKPPSLEHTSIIAQAMSLQESGILLHGMEVTDLSTGYCTTGSAEMQQPGYLTFTRGDNSLADAVREDAGASQYSAVDYPYRATGLSMRRLEKLLVLVKDVAAQREANKEWASVNPPAPRNAFPWGLGLDKPDILVTKDTEAAEGIIAFLRQRGFRARKVDPSEACEILADLREIELEREHGREEEEYQEPDQEESGAWGDYVGSRVSKKFVLAAAAIALVSLAGLAAIYLPGSTREVTASEAASDSSAGRSGTSTSSAAPSAAAQQQAATQGNGKGKEQHPPSAEKRAFEEHRKSGDNAPAPAAERAAIPVAIDVAGWRRVGATQGREEFMSDDPDMRILVAAAPAPVESQEQLDQAVLTAIEKARRDTGKSDLEVVGVSPAAYKEMHPTSHTQWTVRLVDGHQMSVGCQIRDTGDVPPRVADARGKACQQAIDTARLERLDRAGT</sequence>
<feature type="compositionally biased region" description="Acidic residues" evidence="1">
    <location>
        <begin position="196"/>
        <end position="206"/>
    </location>
</feature>
<proteinExistence type="predicted"/>
<keyword evidence="2" id="KW-0812">Transmembrane</keyword>
<reference evidence="3 4" key="1">
    <citation type="submission" date="2019-10" db="EMBL/GenBank/DDBJ databases">
        <title>Corynebacterium sp novel species isolated from the respiratory tract of Marmot.</title>
        <authorList>
            <person name="Zhang G."/>
        </authorList>
    </citation>
    <scope>NUCLEOTIDE SEQUENCE [LARGE SCALE GENOMIC DNA]</scope>
    <source>
        <strain evidence="3 4">336</strain>
    </source>
</reference>
<keyword evidence="2" id="KW-1133">Transmembrane helix</keyword>
<evidence type="ECO:0000256" key="2">
    <source>
        <dbReference type="SAM" id="Phobius"/>
    </source>
</evidence>